<dbReference type="CDD" id="cd00515">
    <property type="entry name" value="HAM1"/>
    <property type="match status" value="1"/>
</dbReference>
<dbReference type="PANTHER" id="PTHR11067:SF9">
    <property type="entry name" value="INOSINE TRIPHOSPHATE PYROPHOSPHATASE"/>
    <property type="match status" value="1"/>
</dbReference>
<dbReference type="Pfam" id="PF01725">
    <property type="entry name" value="Ham1p_like"/>
    <property type="match status" value="1"/>
</dbReference>
<dbReference type="InterPro" id="IPR029001">
    <property type="entry name" value="ITPase-like_fam"/>
</dbReference>
<dbReference type="GO" id="GO:0047429">
    <property type="term" value="F:nucleoside triphosphate diphosphatase activity"/>
    <property type="evidence" value="ECO:0007669"/>
    <property type="project" value="InterPro"/>
</dbReference>
<comment type="similarity">
    <text evidence="1">Belongs to the HAM1 NTPase family.</text>
</comment>
<sequence length="197" mass="22101">MKNNFVIATHNTFKADEIQKVLRFYHQWGEIYTDKLPHQHFPSESTTSYQENATKKAIFISQQLPEANVIADDSGLELAAFPTKYGVQTARELAVEVPDGQLNRYLIQLVNGKSRKFTMKTTIALAVNGHVSNIARGELTGVIASEERGTNSTGFDRILIPDGEDQTLAEMSRPKRISYLHRARAVKNLLDQLGEVK</sequence>
<dbReference type="Proteomes" id="UP000518316">
    <property type="component" value="Unassembled WGS sequence"/>
</dbReference>
<dbReference type="InterPro" id="IPR002637">
    <property type="entry name" value="RdgB/HAM1"/>
</dbReference>
<dbReference type="GO" id="GO:0005829">
    <property type="term" value="C:cytosol"/>
    <property type="evidence" value="ECO:0007669"/>
    <property type="project" value="TreeGrafter"/>
</dbReference>
<dbReference type="SUPFAM" id="SSF52972">
    <property type="entry name" value="ITPase-like"/>
    <property type="match status" value="1"/>
</dbReference>
<keyword evidence="4" id="KW-1185">Reference proteome</keyword>
<gene>
    <name evidence="3" type="ORF">H5S40_00970</name>
</gene>
<dbReference type="GO" id="GO:0009143">
    <property type="term" value="P:nucleoside triphosphate catabolic process"/>
    <property type="evidence" value="ECO:0007669"/>
    <property type="project" value="InterPro"/>
</dbReference>
<dbReference type="PANTHER" id="PTHR11067">
    <property type="entry name" value="INOSINE TRIPHOSPHATE PYROPHOSPHATASE/HAM1 PROTEIN"/>
    <property type="match status" value="1"/>
</dbReference>
<evidence type="ECO:0000256" key="2">
    <source>
        <dbReference type="ARBA" id="ARBA00022801"/>
    </source>
</evidence>
<accession>A0A7W3Y7J9</accession>
<evidence type="ECO:0000256" key="1">
    <source>
        <dbReference type="ARBA" id="ARBA00008023"/>
    </source>
</evidence>
<evidence type="ECO:0000313" key="4">
    <source>
        <dbReference type="Proteomes" id="UP000518316"/>
    </source>
</evidence>
<dbReference type="EMBL" id="JACIVC010000028">
    <property type="protein sequence ID" value="MBB1068759.1"/>
    <property type="molecule type" value="Genomic_DNA"/>
</dbReference>
<name>A0A7W3Y7J9_9LACO</name>
<reference evidence="3 4" key="1">
    <citation type="submission" date="2020-07" db="EMBL/GenBank/DDBJ databases">
        <title>Description of Limosilactobacillus balticus sp. nov., Limosilactobacillus agrestis sp. nov., Limosilactobacillus albertensis sp. nov., Limosilactobacillus rudii sp. nov., Limosilactobacillus fastidiosus sp. nov., five novel Limosilactobacillus species isolated from the vertebrate gastrointestinal tract, and proposal of 6 subspecies of Limosilactobacillus reuteri adapted to the gastrointestinal tract of specific vertebrate hosts.</title>
        <authorList>
            <person name="Li F."/>
            <person name="Cheng C."/>
            <person name="Zheng J."/>
            <person name="Quevedo R.M."/>
            <person name="Li J."/>
            <person name="Roos S."/>
            <person name="Gaenzle M.G."/>
            <person name="Walter J."/>
        </authorList>
    </citation>
    <scope>NUCLEOTIDE SEQUENCE [LARGE SCALE GENOMIC DNA]</scope>
    <source>
        <strain evidence="3 4">RRLNB_1_1</strain>
    </source>
</reference>
<organism evidence="3 4">
    <name type="scientific">Limosilactobacillus albertensis</name>
    <dbReference type="NCBI Taxonomy" id="2759752"/>
    <lineage>
        <taxon>Bacteria</taxon>
        <taxon>Bacillati</taxon>
        <taxon>Bacillota</taxon>
        <taxon>Bacilli</taxon>
        <taxon>Lactobacillales</taxon>
        <taxon>Lactobacillaceae</taxon>
        <taxon>Limosilactobacillus</taxon>
    </lineage>
</organism>
<protein>
    <submittedName>
        <fullName evidence="3">Non-canonical purine NTP pyrophosphatase</fullName>
    </submittedName>
</protein>
<dbReference type="RefSeq" id="WP_182597503.1">
    <property type="nucleotide sequence ID" value="NZ_JACIVC010000028.1"/>
</dbReference>
<proteinExistence type="inferred from homology"/>
<dbReference type="Gene3D" id="3.90.950.10">
    <property type="match status" value="1"/>
</dbReference>
<keyword evidence="2" id="KW-0378">Hydrolase</keyword>
<evidence type="ECO:0000313" key="3">
    <source>
        <dbReference type="EMBL" id="MBB1068759.1"/>
    </source>
</evidence>
<comment type="caution">
    <text evidence="3">The sequence shown here is derived from an EMBL/GenBank/DDBJ whole genome shotgun (WGS) entry which is preliminary data.</text>
</comment>
<dbReference type="AlphaFoldDB" id="A0A7W3Y7J9"/>